<dbReference type="InterPro" id="IPR052724">
    <property type="entry name" value="GT117_domain-containing"/>
</dbReference>
<accession>A0A3B0T8H6</accession>
<reference evidence="2" key="1">
    <citation type="submission" date="2018-06" db="EMBL/GenBank/DDBJ databases">
        <authorList>
            <person name="Zhirakovskaya E."/>
        </authorList>
    </citation>
    <scope>NUCLEOTIDE SEQUENCE</scope>
</reference>
<keyword evidence="1" id="KW-1133">Transmembrane helix</keyword>
<feature type="transmembrane region" description="Helical" evidence="1">
    <location>
        <begin position="178"/>
        <end position="208"/>
    </location>
</feature>
<dbReference type="InterPro" id="IPR021280">
    <property type="entry name" value="TMEM260-like"/>
</dbReference>
<keyword evidence="1" id="KW-0472">Membrane</keyword>
<evidence type="ECO:0000256" key="1">
    <source>
        <dbReference type="SAM" id="Phobius"/>
    </source>
</evidence>
<feature type="transmembrane region" description="Helical" evidence="1">
    <location>
        <begin position="220"/>
        <end position="239"/>
    </location>
</feature>
<dbReference type="AlphaFoldDB" id="A0A3B0T8H6"/>
<gene>
    <name evidence="2" type="ORF">MNBD_BACTEROID05-1351</name>
</gene>
<evidence type="ECO:0000313" key="2">
    <source>
        <dbReference type="EMBL" id="VAW15011.1"/>
    </source>
</evidence>
<dbReference type="PANTHER" id="PTHR16214">
    <property type="entry name" value="TRANSMEMBRANE PROTEIN 260"/>
    <property type="match status" value="1"/>
</dbReference>
<protein>
    <submittedName>
        <fullName evidence="2">Putative membrane protein</fullName>
    </submittedName>
</protein>
<name>A0A3B0T8H6_9ZZZZ</name>
<keyword evidence="1" id="KW-0812">Transmembrane</keyword>
<feature type="transmembrane region" description="Helical" evidence="1">
    <location>
        <begin position="148"/>
        <end position="166"/>
    </location>
</feature>
<feature type="transmembrane region" description="Helical" evidence="1">
    <location>
        <begin position="50"/>
        <end position="69"/>
    </location>
</feature>
<organism evidence="2">
    <name type="scientific">hydrothermal vent metagenome</name>
    <dbReference type="NCBI Taxonomy" id="652676"/>
    <lineage>
        <taxon>unclassified sequences</taxon>
        <taxon>metagenomes</taxon>
        <taxon>ecological metagenomes</taxon>
    </lineage>
</organism>
<feature type="transmembrane region" description="Helical" evidence="1">
    <location>
        <begin position="76"/>
        <end position="99"/>
    </location>
</feature>
<dbReference type="EMBL" id="UOEN01000247">
    <property type="protein sequence ID" value="VAW15011.1"/>
    <property type="molecule type" value="Genomic_DNA"/>
</dbReference>
<dbReference type="PANTHER" id="PTHR16214:SF3">
    <property type="entry name" value="TRANSMEMBRANE PROTEIN 260"/>
    <property type="match status" value="1"/>
</dbReference>
<proteinExistence type="predicted"/>
<feature type="transmembrane region" description="Helical" evidence="1">
    <location>
        <begin position="12"/>
        <end position="30"/>
    </location>
</feature>
<feature type="transmembrane region" description="Helical" evidence="1">
    <location>
        <begin position="119"/>
        <end position="136"/>
    </location>
</feature>
<feature type="non-terminal residue" evidence="2">
    <location>
        <position position="299"/>
    </location>
</feature>
<feature type="transmembrane region" description="Helical" evidence="1">
    <location>
        <begin position="259"/>
        <end position="280"/>
    </location>
</feature>
<dbReference type="Pfam" id="PF11028">
    <property type="entry name" value="TMEM260-like"/>
    <property type="match status" value="1"/>
</dbReference>
<sequence>MLSFNYKKYNTLLGWVAFIIALVTYTLTLEPTVSYWDAGEYISTSVKLEVGHPPGAPLFQMMGAFFAMFTSEASNIAMMVNFMSALASAFTILFLFWTITALAKKVVLKSADELSTGSSIAILGSGMVGALAYTFSDSFWFSAVEAEVYAMSSFLMALLFWLALHWEAEMDKPRGNKWLLLISFIVGLSFGVHILSLLVIPPIVFIYIYKKHPQLNTKQFILSNIISVLVLAFVFKFLFPFTLRFFSASELFFVNSIGLPFNSGSIIAVIVLVVLIYFGLKYTRKKKKYTANLLLLSVI</sequence>